<gene>
    <name evidence="2" type="ORF">PFISCL1PPCAC_12014</name>
</gene>
<evidence type="ECO:0000256" key="1">
    <source>
        <dbReference type="SAM" id="Phobius"/>
    </source>
</evidence>
<feature type="transmembrane region" description="Helical" evidence="1">
    <location>
        <begin position="77"/>
        <end position="94"/>
    </location>
</feature>
<dbReference type="AlphaFoldDB" id="A0AAV5VPX2"/>
<feature type="non-terminal residue" evidence="2">
    <location>
        <position position="1"/>
    </location>
</feature>
<organism evidence="2 3">
    <name type="scientific">Pristionchus fissidentatus</name>
    <dbReference type="NCBI Taxonomy" id="1538716"/>
    <lineage>
        <taxon>Eukaryota</taxon>
        <taxon>Metazoa</taxon>
        <taxon>Ecdysozoa</taxon>
        <taxon>Nematoda</taxon>
        <taxon>Chromadorea</taxon>
        <taxon>Rhabditida</taxon>
        <taxon>Rhabditina</taxon>
        <taxon>Diplogasteromorpha</taxon>
        <taxon>Diplogasteroidea</taxon>
        <taxon>Neodiplogasteridae</taxon>
        <taxon>Pristionchus</taxon>
    </lineage>
</organism>
<evidence type="ECO:0000313" key="3">
    <source>
        <dbReference type="Proteomes" id="UP001432322"/>
    </source>
</evidence>
<feature type="transmembrane region" description="Helical" evidence="1">
    <location>
        <begin position="114"/>
        <end position="138"/>
    </location>
</feature>
<comment type="caution">
    <text evidence="2">The sequence shown here is derived from an EMBL/GenBank/DDBJ whole genome shotgun (WGS) entry which is preliminary data.</text>
</comment>
<reference evidence="2" key="1">
    <citation type="submission" date="2023-10" db="EMBL/GenBank/DDBJ databases">
        <title>Genome assembly of Pristionchus species.</title>
        <authorList>
            <person name="Yoshida K."/>
            <person name="Sommer R.J."/>
        </authorList>
    </citation>
    <scope>NUCLEOTIDE SEQUENCE</scope>
    <source>
        <strain evidence="2">RS5133</strain>
    </source>
</reference>
<feature type="non-terminal residue" evidence="2">
    <location>
        <position position="154"/>
    </location>
</feature>
<keyword evidence="3" id="KW-1185">Reference proteome</keyword>
<keyword evidence="1" id="KW-1133">Transmembrane helix</keyword>
<name>A0AAV5VPX2_9BILA</name>
<dbReference type="EMBL" id="BTSY01000003">
    <property type="protein sequence ID" value="GMT20717.1"/>
    <property type="molecule type" value="Genomic_DNA"/>
</dbReference>
<keyword evidence="1" id="KW-0812">Transmembrane</keyword>
<sequence>ASIVAMKKVGFKQNEDKKMDGKPVAGLKPSPSMNTLSRMDREKMVIWRRPLGTLYYAVSELICLVSEGLASLLQYRLFLTVITAVAAAGFYAYVTPGPHQAHIGFIESKLLWWSWWVLLGVLSSIGLGSGLHTFLLYLGPHIAAVTLAAYECNS</sequence>
<accession>A0AAV5VPX2</accession>
<evidence type="ECO:0000313" key="2">
    <source>
        <dbReference type="EMBL" id="GMT20717.1"/>
    </source>
</evidence>
<proteinExistence type="predicted"/>
<keyword evidence="1" id="KW-0472">Membrane</keyword>
<protein>
    <submittedName>
        <fullName evidence="2">Uncharacterized protein</fullName>
    </submittedName>
</protein>
<dbReference type="Proteomes" id="UP001432322">
    <property type="component" value="Unassembled WGS sequence"/>
</dbReference>